<keyword evidence="3" id="KW-1185">Reference proteome</keyword>
<name>A0AAN5CVN4_9BILA</name>
<evidence type="ECO:0000313" key="3">
    <source>
        <dbReference type="Proteomes" id="UP001328107"/>
    </source>
</evidence>
<protein>
    <submittedName>
        <fullName evidence="2">Uncharacterized protein</fullName>
    </submittedName>
</protein>
<dbReference type="AlphaFoldDB" id="A0AAN5CVN4"/>
<proteinExistence type="predicted"/>
<evidence type="ECO:0000256" key="1">
    <source>
        <dbReference type="SAM" id="MobiDB-lite"/>
    </source>
</evidence>
<comment type="caution">
    <text evidence="2">The sequence shown here is derived from an EMBL/GenBank/DDBJ whole genome shotgun (WGS) entry which is preliminary data.</text>
</comment>
<organism evidence="2 3">
    <name type="scientific">Pristionchus mayeri</name>
    <dbReference type="NCBI Taxonomy" id="1317129"/>
    <lineage>
        <taxon>Eukaryota</taxon>
        <taxon>Metazoa</taxon>
        <taxon>Ecdysozoa</taxon>
        <taxon>Nematoda</taxon>
        <taxon>Chromadorea</taxon>
        <taxon>Rhabditida</taxon>
        <taxon>Rhabditina</taxon>
        <taxon>Diplogasteromorpha</taxon>
        <taxon>Diplogasteroidea</taxon>
        <taxon>Neodiplogasteridae</taxon>
        <taxon>Pristionchus</taxon>
    </lineage>
</organism>
<reference evidence="3" key="1">
    <citation type="submission" date="2022-10" db="EMBL/GenBank/DDBJ databases">
        <title>Genome assembly of Pristionchus species.</title>
        <authorList>
            <person name="Yoshida K."/>
            <person name="Sommer R.J."/>
        </authorList>
    </citation>
    <scope>NUCLEOTIDE SEQUENCE [LARGE SCALE GENOMIC DNA]</scope>
    <source>
        <strain evidence="3">RS5460</strain>
    </source>
</reference>
<dbReference type="Proteomes" id="UP001328107">
    <property type="component" value="Unassembled WGS sequence"/>
</dbReference>
<accession>A0AAN5CVN4</accession>
<evidence type="ECO:0000313" key="2">
    <source>
        <dbReference type="EMBL" id="GMR51054.1"/>
    </source>
</evidence>
<sequence length="193" mass="19898">MCEWSRELRSRCLGASVVRPVGVRVVAHGGDSGRVLSVHAGLLRLDVHALRVLVGLLRLEAGAAGGDAHGDREDERRDRRGHDREDADRCPQAQAHAAAHVAGGLLLTGELAEDVVDALTPCEEGEVDLLALVLASRSGLVAGGREVSGRASADLAVEQLVGGADGLRASGCCVLGCGQGGCCSCDEEVGEHL</sequence>
<dbReference type="EMBL" id="BTRK01000005">
    <property type="protein sequence ID" value="GMR51054.1"/>
    <property type="molecule type" value="Genomic_DNA"/>
</dbReference>
<feature type="region of interest" description="Disordered" evidence="1">
    <location>
        <begin position="64"/>
        <end position="89"/>
    </location>
</feature>
<feature type="compositionally biased region" description="Basic and acidic residues" evidence="1">
    <location>
        <begin position="68"/>
        <end position="89"/>
    </location>
</feature>
<feature type="non-terminal residue" evidence="2">
    <location>
        <position position="193"/>
    </location>
</feature>
<gene>
    <name evidence="2" type="ORF">PMAYCL1PPCAC_21249</name>
</gene>